<reference evidence="17 18" key="1">
    <citation type="submission" date="2019-11" db="EMBL/GenBank/DDBJ databases">
        <title>Comparative genomics of hydrocarbon-degrading Desulfosarcina strains.</title>
        <authorList>
            <person name="Watanabe M."/>
            <person name="Kojima H."/>
            <person name="Fukui M."/>
        </authorList>
    </citation>
    <scope>NUCLEOTIDE SEQUENCE [LARGE SCALE GENOMIC DNA]</scope>
    <source>
        <strain evidence="17 18">PP31</strain>
    </source>
</reference>
<keyword evidence="6" id="KW-0997">Cell inner membrane</keyword>
<evidence type="ECO:0000256" key="14">
    <source>
        <dbReference type="RuleBase" id="RU003923"/>
    </source>
</evidence>
<gene>
    <name evidence="17" type="ORF">DSCW_02460</name>
</gene>
<keyword evidence="5" id="KW-1003">Cell membrane</keyword>
<dbReference type="GO" id="GO:0015628">
    <property type="term" value="P:protein secretion by the type II secretion system"/>
    <property type="evidence" value="ECO:0007669"/>
    <property type="project" value="InterPro"/>
</dbReference>
<evidence type="ECO:0000256" key="9">
    <source>
        <dbReference type="ARBA" id="ARBA00022837"/>
    </source>
</evidence>
<evidence type="ECO:0000256" key="12">
    <source>
        <dbReference type="ARBA" id="ARBA00023136"/>
    </source>
</evidence>
<dbReference type="KEGG" id="dwd:DSCW_02460"/>
<proteinExistence type="inferred from homology"/>
<dbReference type="Pfam" id="PF00482">
    <property type="entry name" value="T2SSF"/>
    <property type="match status" value="2"/>
</dbReference>
<evidence type="ECO:0000256" key="10">
    <source>
        <dbReference type="ARBA" id="ARBA00022927"/>
    </source>
</evidence>
<feature type="transmembrane region" description="Helical" evidence="15">
    <location>
        <begin position="380"/>
        <end position="401"/>
    </location>
</feature>
<feature type="domain" description="Type II secretion system protein GspF" evidence="16">
    <location>
        <begin position="277"/>
        <end position="399"/>
    </location>
</feature>
<dbReference type="Proteomes" id="UP000427769">
    <property type="component" value="Chromosome"/>
</dbReference>
<evidence type="ECO:0000313" key="17">
    <source>
        <dbReference type="EMBL" id="BBO72829.1"/>
    </source>
</evidence>
<dbReference type="GO" id="GO:0015627">
    <property type="term" value="C:type II protein secretion system complex"/>
    <property type="evidence" value="ECO:0007669"/>
    <property type="project" value="InterPro"/>
</dbReference>
<accession>A0A5K7YXT1</accession>
<feature type="transmembrane region" description="Helical" evidence="15">
    <location>
        <begin position="173"/>
        <end position="196"/>
    </location>
</feature>
<dbReference type="InterPro" id="IPR001992">
    <property type="entry name" value="T2SS_GspF/T4SS_PilC_CS"/>
</dbReference>
<dbReference type="NCBIfam" id="TIGR02120">
    <property type="entry name" value="GspF"/>
    <property type="match status" value="1"/>
</dbReference>
<keyword evidence="10" id="KW-0653">Protein transport</keyword>
<keyword evidence="4 14" id="KW-0813">Transport</keyword>
<keyword evidence="8" id="KW-0479">Metal-binding</keyword>
<comment type="similarity">
    <text evidence="3 14">Belongs to the GSP F family.</text>
</comment>
<protein>
    <recommendedName>
        <fullName evidence="13">General secretion pathway protein F</fullName>
    </recommendedName>
</protein>
<dbReference type="GO" id="GO:0046872">
    <property type="term" value="F:metal ion binding"/>
    <property type="evidence" value="ECO:0007669"/>
    <property type="project" value="UniProtKB-KW"/>
</dbReference>
<keyword evidence="12 15" id="KW-0472">Membrane</keyword>
<keyword evidence="18" id="KW-1185">Reference proteome</keyword>
<evidence type="ECO:0000256" key="15">
    <source>
        <dbReference type="SAM" id="Phobius"/>
    </source>
</evidence>
<feature type="transmembrane region" description="Helical" evidence="15">
    <location>
        <begin position="227"/>
        <end position="245"/>
    </location>
</feature>
<evidence type="ECO:0000256" key="5">
    <source>
        <dbReference type="ARBA" id="ARBA00022475"/>
    </source>
</evidence>
<evidence type="ECO:0000256" key="11">
    <source>
        <dbReference type="ARBA" id="ARBA00022989"/>
    </source>
</evidence>
<keyword evidence="11 15" id="KW-1133">Transmembrane helix</keyword>
<evidence type="ECO:0000256" key="1">
    <source>
        <dbReference type="ARBA" id="ARBA00002684"/>
    </source>
</evidence>
<comment type="subcellular location">
    <subcellularLocation>
        <location evidence="2">Cell inner membrane</location>
        <topology evidence="2">Multi-pass membrane protein</topology>
    </subcellularLocation>
    <subcellularLocation>
        <location evidence="14">Cell membrane</location>
        <topology evidence="14">Multi-pass membrane protein</topology>
    </subcellularLocation>
</comment>
<dbReference type="PANTHER" id="PTHR30012:SF0">
    <property type="entry name" value="TYPE II SECRETION SYSTEM PROTEIN F-RELATED"/>
    <property type="match status" value="1"/>
</dbReference>
<comment type="function">
    <text evidence="1">Component of the type II secretion system inner membrane complex required for the energy-dependent secretion of extracellular factors such as proteases and toxins from the periplasm.</text>
</comment>
<keyword evidence="7 14" id="KW-0812">Transmembrane</keyword>
<dbReference type="FunFam" id="1.20.81.30:FF:000001">
    <property type="entry name" value="Type II secretion system protein F"/>
    <property type="match status" value="2"/>
</dbReference>
<dbReference type="PANTHER" id="PTHR30012">
    <property type="entry name" value="GENERAL SECRETION PATHWAY PROTEIN"/>
    <property type="match status" value="1"/>
</dbReference>
<dbReference type="InterPro" id="IPR003004">
    <property type="entry name" value="GspF/PilC"/>
</dbReference>
<evidence type="ECO:0000256" key="4">
    <source>
        <dbReference type="ARBA" id="ARBA00022448"/>
    </source>
</evidence>
<organism evidence="17 18">
    <name type="scientific">Desulfosarcina widdelii</name>
    <dbReference type="NCBI Taxonomy" id="947919"/>
    <lineage>
        <taxon>Bacteria</taxon>
        <taxon>Pseudomonadati</taxon>
        <taxon>Thermodesulfobacteriota</taxon>
        <taxon>Desulfobacteria</taxon>
        <taxon>Desulfobacterales</taxon>
        <taxon>Desulfosarcinaceae</taxon>
        <taxon>Desulfosarcina</taxon>
    </lineage>
</organism>
<dbReference type="EMBL" id="AP021875">
    <property type="protein sequence ID" value="BBO72829.1"/>
    <property type="molecule type" value="Genomic_DNA"/>
</dbReference>
<evidence type="ECO:0000256" key="2">
    <source>
        <dbReference type="ARBA" id="ARBA00004429"/>
    </source>
</evidence>
<evidence type="ECO:0000313" key="18">
    <source>
        <dbReference type="Proteomes" id="UP000427769"/>
    </source>
</evidence>
<dbReference type="InterPro" id="IPR011850">
    <property type="entry name" value="T2SS_GspF"/>
</dbReference>
<dbReference type="OrthoDB" id="9805682at2"/>
<keyword evidence="9" id="KW-0106">Calcium</keyword>
<dbReference type="AlphaFoldDB" id="A0A5K7YXT1"/>
<dbReference type="InterPro" id="IPR042094">
    <property type="entry name" value="T2SS_GspF_sf"/>
</dbReference>
<name>A0A5K7YXT1_9BACT</name>
<evidence type="ECO:0000256" key="7">
    <source>
        <dbReference type="ARBA" id="ARBA00022692"/>
    </source>
</evidence>
<feature type="domain" description="Type II secretion system protein GspF" evidence="16">
    <location>
        <begin position="74"/>
        <end position="197"/>
    </location>
</feature>
<evidence type="ECO:0000256" key="13">
    <source>
        <dbReference type="ARBA" id="ARBA00030750"/>
    </source>
</evidence>
<sequence length="408" mass="44278">MPVFDYQALDPKGKTVTGIIDADGAAAARQKIRDMGSFPVKVKEVTEGETSEKARGPSFSGLFSRVTPAHVSLWTRQLATLTGAGFPLVTALTTLVSQTKTHGFAKIAARVKDSIVEGNSFASALTLYPKIFSQIYINMVRAGETSGTLEIVLQRLADIMEKQQELKSRIQTAMAYPILMTAVGTLVLFFLMTFVVPNITTIFEDMNQALPAPTRFLIGASDLFKSYWWLLVILAVAALVALKMFRKTERGLATTDRMLLSTPVVGSMVKKIAVARFARTLGSLLENGVTMLPALEIVKNITGNVIISGLIERASDEVEKGQGLGVSLAADAVFPDLAVQMVQVGEQSGELEPMLYKIADVYENDVQASIMSMMAMLEPVMILVMAVVVLFIVLSICLPIFEMNQLVG</sequence>
<dbReference type="Gene3D" id="1.20.81.30">
    <property type="entry name" value="Type II secretion system (T2SS), domain F"/>
    <property type="match status" value="2"/>
</dbReference>
<evidence type="ECO:0000259" key="16">
    <source>
        <dbReference type="Pfam" id="PF00482"/>
    </source>
</evidence>
<dbReference type="RefSeq" id="WP_155302000.1">
    <property type="nucleotide sequence ID" value="NZ_AP021875.1"/>
</dbReference>
<evidence type="ECO:0000256" key="6">
    <source>
        <dbReference type="ARBA" id="ARBA00022519"/>
    </source>
</evidence>
<evidence type="ECO:0000256" key="8">
    <source>
        <dbReference type="ARBA" id="ARBA00022723"/>
    </source>
</evidence>
<evidence type="ECO:0000256" key="3">
    <source>
        <dbReference type="ARBA" id="ARBA00005745"/>
    </source>
</evidence>
<dbReference type="PROSITE" id="PS00874">
    <property type="entry name" value="T2SP_F"/>
    <property type="match status" value="1"/>
</dbReference>
<dbReference type="GO" id="GO:0005886">
    <property type="term" value="C:plasma membrane"/>
    <property type="evidence" value="ECO:0007669"/>
    <property type="project" value="UniProtKB-SubCell"/>
</dbReference>
<dbReference type="InterPro" id="IPR018076">
    <property type="entry name" value="T2SS_GspF_dom"/>
</dbReference>
<dbReference type="PRINTS" id="PR00812">
    <property type="entry name" value="BCTERIALGSPF"/>
</dbReference>